<sequence length="249" mass="28586">MKNILYLFLLYANILFAQSGVVIYSIQLDTTGHNKTRSKLTKEWADIDMKMNKYAMMQQFELIFGKNQSSFKYKERLNSDINFDDKINKLAKSAYTSNDDVFIDLNTNTEFSNKRDGTIVQDTINKNWQILKESKKIGDYLCYKAILKTPYINRFGESKIKIIEAWFAPSLPYAFGPENFCGLPGLILELAANRITTYVASKITIEKEDLNITFPKGNTITKKDYQNAMESSIGGILLAKKREEAKEKN</sequence>
<protein>
    <submittedName>
        <fullName evidence="1">GLPGLI family protein</fullName>
    </submittedName>
</protein>
<gene>
    <name evidence="1" type="ORF">MW871_09990</name>
</gene>
<keyword evidence="2" id="KW-1185">Reference proteome</keyword>
<dbReference type="AlphaFoldDB" id="A0A9X1XRW8"/>
<dbReference type="EMBL" id="JALNUB010000005">
    <property type="protein sequence ID" value="MCK8142219.1"/>
    <property type="molecule type" value="Genomic_DNA"/>
</dbReference>
<name>A0A9X1XRW8_9FLAO</name>
<dbReference type="Proteomes" id="UP001139260">
    <property type="component" value="Unassembled WGS sequence"/>
</dbReference>
<evidence type="ECO:0000313" key="1">
    <source>
        <dbReference type="EMBL" id="MCK8142219.1"/>
    </source>
</evidence>
<dbReference type="NCBIfam" id="TIGR01200">
    <property type="entry name" value="GLPGLI"/>
    <property type="match status" value="1"/>
</dbReference>
<reference evidence="1" key="1">
    <citation type="submission" date="2022-04" db="EMBL/GenBank/DDBJ databases">
        <title>Flavobacterium pygoscelis sp. nov. isolated from Chinstrap chick (Pygoscelis antarcticus).</title>
        <authorList>
            <person name="Irgang R."/>
            <person name="Poblete-Morales M."/>
            <person name="Avendano-Herrera R."/>
        </authorList>
    </citation>
    <scope>NUCLEOTIDE SEQUENCE</scope>
    <source>
        <strain evidence="1">I-SCBP12n</strain>
    </source>
</reference>
<accession>A0A9X1XRW8</accession>
<dbReference type="Pfam" id="PF09697">
    <property type="entry name" value="Porph_ging"/>
    <property type="match status" value="1"/>
</dbReference>
<proteinExistence type="predicted"/>
<dbReference type="RefSeq" id="WP_248428408.1">
    <property type="nucleotide sequence ID" value="NZ_JALNUB010000005.1"/>
</dbReference>
<evidence type="ECO:0000313" key="2">
    <source>
        <dbReference type="Proteomes" id="UP001139260"/>
    </source>
</evidence>
<dbReference type="InterPro" id="IPR005901">
    <property type="entry name" value="GLPGLI"/>
</dbReference>
<organism evidence="1 2">
    <name type="scientific">Flavobacterium pygoscelis</name>
    <dbReference type="NCBI Taxonomy" id="2893176"/>
    <lineage>
        <taxon>Bacteria</taxon>
        <taxon>Pseudomonadati</taxon>
        <taxon>Bacteroidota</taxon>
        <taxon>Flavobacteriia</taxon>
        <taxon>Flavobacteriales</taxon>
        <taxon>Flavobacteriaceae</taxon>
        <taxon>Flavobacterium</taxon>
    </lineage>
</organism>
<comment type="caution">
    <text evidence="1">The sequence shown here is derived from an EMBL/GenBank/DDBJ whole genome shotgun (WGS) entry which is preliminary data.</text>
</comment>